<dbReference type="Pfam" id="PF13539">
    <property type="entry name" value="Peptidase_M15_4"/>
    <property type="match status" value="1"/>
</dbReference>
<evidence type="ECO:0000259" key="1">
    <source>
        <dbReference type="Pfam" id="PF13539"/>
    </source>
</evidence>
<reference evidence="2" key="1">
    <citation type="submission" date="2020-04" db="EMBL/GenBank/DDBJ databases">
        <authorList>
            <person name="Chiriac C."/>
            <person name="Salcher M."/>
            <person name="Ghai R."/>
            <person name="Kavagutti S V."/>
        </authorList>
    </citation>
    <scope>NUCLEOTIDE SEQUENCE</scope>
</reference>
<dbReference type="EMBL" id="LR796421">
    <property type="protein sequence ID" value="CAB4142787.1"/>
    <property type="molecule type" value="Genomic_DNA"/>
</dbReference>
<sequence length="178" mass="21214">MSKKAKSSVVTPSDTFDSLSVQRINTLNPKLVDSAMRVFNKARSQGIPLYIMWGTRPLRDQELMYRCGRDLPGQVLTNNRPGHSAHNYGLALDFCLYFNKTLFTWEDVYERWYWRQRWLKVVFMFEEEGWETGWRWTNFEPYHVQNLLGNSMIDLLAKYEQTKSRNNWIETVRGEDQD</sequence>
<dbReference type="InterPro" id="IPR009045">
    <property type="entry name" value="Zn_M74/Hedgehog-like"/>
</dbReference>
<organism evidence="2">
    <name type="scientific">uncultured Caudovirales phage</name>
    <dbReference type="NCBI Taxonomy" id="2100421"/>
    <lineage>
        <taxon>Viruses</taxon>
        <taxon>Duplodnaviria</taxon>
        <taxon>Heunggongvirae</taxon>
        <taxon>Uroviricota</taxon>
        <taxon>Caudoviricetes</taxon>
        <taxon>Peduoviridae</taxon>
        <taxon>Maltschvirus</taxon>
        <taxon>Maltschvirus maltsch</taxon>
    </lineage>
</organism>
<dbReference type="Gene3D" id="3.30.1380.10">
    <property type="match status" value="1"/>
</dbReference>
<keyword evidence="2" id="KW-0378">Hydrolase</keyword>
<accession>A0A6J5MAJ9</accession>
<dbReference type="GO" id="GO:0004180">
    <property type="term" value="F:carboxypeptidase activity"/>
    <property type="evidence" value="ECO:0007669"/>
    <property type="project" value="UniProtKB-KW"/>
</dbReference>
<dbReference type="SUPFAM" id="SSF55166">
    <property type="entry name" value="Hedgehog/DD-peptidase"/>
    <property type="match status" value="1"/>
</dbReference>
<protein>
    <submittedName>
        <fullName evidence="2">D-alanyl-D-alanine carboxypeptidase</fullName>
    </submittedName>
</protein>
<proteinExistence type="predicted"/>
<gene>
    <name evidence="2" type="ORF">UFOVP450_31</name>
</gene>
<keyword evidence="2" id="KW-0645">Protease</keyword>
<keyword evidence="2" id="KW-0121">Carboxypeptidase</keyword>
<evidence type="ECO:0000313" key="2">
    <source>
        <dbReference type="EMBL" id="CAB4142787.1"/>
    </source>
</evidence>
<dbReference type="CDD" id="cd14845">
    <property type="entry name" value="L-Ala-D-Glu_peptidase_like"/>
    <property type="match status" value="1"/>
</dbReference>
<name>A0A6J5MAJ9_9CAUD</name>
<feature type="domain" description="Peptidase M15C" evidence="1">
    <location>
        <begin position="80"/>
        <end position="144"/>
    </location>
</feature>
<dbReference type="InterPro" id="IPR039561">
    <property type="entry name" value="Peptidase_M15C"/>
</dbReference>